<dbReference type="PANTHER" id="PTHR46459">
    <property type="entry name" value="E1A-BINDING PROTEIN P400-RELATED"/>
    <property type="match status" value="1"/>
</dbReference>
<evidence type="ECO:0000256" key="1">
    <source>
        <dbReference type="ARBA" id="ARBA00004123"/>
    </source>
</evidence>
<dbReference type="GO" id="GO:0006281">
    <property type="term" value="P:DNA repair"/>
    <property type="evidence" value="ECO:0007669"/>
    <property type="project" value="UniProtKB-KW"/>
</dbReference>
<feature type="domain" description="HSA" evidence="18">
    <location>
        <begin position="330"/>
        <end position="405"/>
    </location>
</feature>
<feature type="compositionally biased region" description="Polar residues" evidence="16">
    <location>
        <begin position="815"/>
        <end position="828"/>
    </location>
</feature>
<evidence type="ECO:0000256" key="10">
    <source>
        <dbReference type="ARBA" id="ARBA00023242"/>
    </source>
</evidence>
<gene>
    <name evidence="19" type="ORF">HG535_0C04000</name>
</gene>
<feature type="region of interest" description="Disordered" evidence="16">
    <location>
        <begin position="94"/>
        <end position="157"/>
    </location>
</feature>
<dbReference type="GO" id="GO:0006325">
    <property type="term" value="P:chromatin organization"/>
    <property type="evidence" value="ECO:0007669"/>
    <property type="project" value="UniProtKB-KW"/>
</dbReference>
<comment type="similarity">
    <text evidence="2">Belongs to the EAF1 family.</text>
</comment>
<keyword evidence="20" id="KW-1185">Reference proteome</keyword>
<reference evidence="19 20" key="1">
    <citation type="submission" date="2020-07" db="EMBL/GenBank/DDBJ databases">
        <title>The yeast mating-type switching endonuclease HO is a domesticated member of an unorthodox homing genetic element family.</title>
        <authorList>
            <person name="Coughlan A.Y."/>
            <person name="Lombardi L."/>
            <person name="Braun-Galleani S."/>
            <person name="Martos A.R."/>
            <person name="Galeote V."/>
            <person name="Bigey F."/>
            <person name="Dequin S."/>
            <person name="Byrne K.P."/>
            <person name="Wolfe K.H."/>
        </authorList>
    </citation>
    <scope>NUCLEOTIDE SEQUENCE [LARGE SCALE GENOMIC DNA]</scope>
    <source>
        <strain evidence="19 20">NRRL Y-6702</strain>
    </source>
</reference>
<evidence type="ECO:0000259" key="17">
    <source>
        <dbReference type="PROSITE" id="PS50090"/>
    </source>
</evidence>
<dbReference type="Gene3D" id="1.10.10.60">
    <property type="entry name" value="Homeodomain-like"/>
    <property type="match status" value="1"/>
</dbReference>
<feature type="compositionally biased region" description="Basic and acidic residues" evidence="16">
    <location>
        <begin position="135"/>
        <end position="157"/>
    </location>
</feature>
<evidence type="ECO:0000256" key="13">
    <source>
        <dbReference type="ARBA" id="ARBA00032084"/>
    </source>
</evidence>
<dbReference type="GO" id="GO:0005634">
    <property type="term" value="C:nucleus"/>
    <property type="evidence" value="ECO:0007669"/>
    <property type="project" value="UniProtKB-SubCell"/>
</dbReference>
<dbReference type="OrthoDB" id="5364245at2759"/>
<dbReference type="AlphaFoldDB" id="A0A7H9B0V5"/>
<feature type="region of interest" description="Disordered" evidence="16">
    <location>
        <begin position="723"/>
        <end position="839"/>
    </location>
</feature>
<evidence type="ECO:0000256" key="4">
    <source>
        <dbReference type="ARBA" id="ARBA00022763"/>
    </source>
</evidence>
<feature type="compositionally biased region" description="Basic and acidic residues" evidence="16">
    <location>
        <begin position="754"/>
        <end position="770"/>
    </location>
</feature>
<dbReference type="FunFam" id="1.10.10.60:FF:000484">
    <property type="entry name" value="Chromatin modification-related protein EAF1"/>
    <property type="match status" value="1"/>
</dbReference>
<dbReference type="GeneID" id="59235744"/>
<feature type="compositionally biased region" description="Polar residues" evidence="16">
    <location>
        <begin position="776"/>
        <end position="794"/>
    </location>
</feature>
<feature type="compositionally biased region" description="Low complexity" evidence="16">
    <location>
        <begin position="120"/>
        <end position="132"/>
    </location>
</feature>
<evidence type="ECO:0000256" key="2">
    <source>
        <dbReference type="ARBA" id="ARBA00008913"/>
    </source>
</evidence>
<feature type="compositionally biased region" description="Polar residues" evidence="16">
    <location>
        <begin position="1"/>
        <end position="10"/>
    </location>
</feature>
<dbReference type="GO" id="GO:0003682">
    <property type="term" value="F:chromatin binding"/>
    <property type="evidence" value="ECO:0007669"/>
    <property type="project" value="TreeGrafter"/>
</dbReference>
<evidence type="ECO:0000256" key="8">
    <source>
        <dbReference type="ARBA" id="ARBA00023163"/>
    </source>
</evidence>
<sequence length="948" mass="107922">MSSAENPQKTEASELAEDCDGATRPQVKSLVNQRSRKLRELYCVSRLSELLDIHNGDELKKDIEHFLALNDIRKGISFQPDTLPKLRQLEPVNIESQEAGSKKKDQVKKSTVSLQAEGIQRQQQQSSQKSQRAANETKRRAEEENINMAEERSEKRIKLHENQLGRASVPLKNSSMPPPSVASSGIATMSLSNHAHTYEHPLYYMNLTIPPAHPTPVDVPEKFSNYLLQEVTAKAIESNDCFKENNINSKESVYLLMKDTIPSKIAQALPLAELKYMVQTLPLIKLIPMAHKALTTDIMNNALSEGRITVVSSRIEELRRLGLWSLRQPKKFSDSWEHENSHHRTLIEEGKWMQADFKEGQKYKIAVCATLAHAVMEFWSYGKVCCVKTKIKQEKESNSLNDEKDLEIDQPNEQENEYTLIRKENVNDRISETEKEEKMHPDGTNGQKSNVSENINDQVIDTALLLKETDSSKAPLDLVELCSNEATQTKQSSAASPFKLTISFDELNSTERTIAEDIQLYTGVKSMKDGNDDLSFAPISKTMLSLEDDYFYKVVEKQIVDDEQSLVQLSKRRGLFYGNRRSHYLKPPPAPSLRYLQNRTPTIWLPEDDQELVKNINAYAYNWELISAHMTRKSSDSYLSNIERRTPWQCFERFVQLNERFSFNDLKGPRAHSVQQWLMEAHKFQQRQNSRISPLGVGQESIQRGHRRLRWASMFEAMRKCIKKRENAPRPNPTQPRKPLDCKNMAVPTPAEMSKLKAERDDSLRRDIQMRRSVKNRLQQQSNQATPNQTPSRSSVRDMNISESSSISGGAPDSASKSKTLGSRNSSTPVPPPRQFSEREIIESYTRKILAQKPEFTVENAMKAAQNYYRQAQHRRLQLQQAKQQVVPSSQTGGASPQAQTSSQPISKSPSVPSDKNREANSNIPSAGISNNMKSPTPQEILERYQKS</sequence>
<keyword evidence="8" id="KW-0804">Transcription</keyword>
<dbReference type="KEGG" id="zmk:HG535_0C04000"/>
<evidence type="ECO:0000256" key="6">
    <source>
        <dbReference type="ARBA" id="ARBA00023015"/>
    </source>
</evidence>
<evidence type="ECO:0000256" key="3">
    <source>
        <dbReference type="ARBA" id="ARBA00018561"/>
    </source>
</evidence>
<dbReference type="InterPro" id="IPR001005">
    <property type="entry name" value="SANT/Myb"/>
</dbReference>
<evidence type="ECO:0000256" key="14">
    <source>
        <dbReference type="ARBA" id="ARBA00072841"/>
    </source>
</evidence>
<evidence type="ECO:0000313" key="20">
    <source>
        <dbReference type="Proteomes" id="UP000509704"/>
    </source>
</evidence>
<evidence type="ECO:0000259" key="18">
    <source>
        <dbReference type="PROSITE" id="PS51204"/>
    </source>
</evidence>
<evidence type="ECO:0000256" key="9">
    <source>
        <dbReference type="ARBA" id="ARBA00023204"/>
    </source>
</evidence>
<dbReference type="PROSITE" id="PS50090">
    <property type="entry name" value="MYB_LIKE"/>
    <property type="match status" value="1"/>
</dbReference>
<feature type="domain" description="Myb-like" evidence="17">
    <location>
        <begin position="604"/>
        <end position="658"/>
    </location>
</feature>
<dbReference type="CDD" id="cd00167">
    <property type="entry name" value="SANT"/>
    <property type="match status" value="1"/>
</dbReference>
<accession>A0A7H9B0V5</accession>
<comment type="function">
    <text evidence="11">Component of the NuA4 histone acetyltransferase complex which is involved in transcriptional activation of selected genes principally by acetylation of nucleosomal histone H4 and H2A. The NuA4 complex is also involved in DNA repair.</text>
</comment>
<dbReference type="SMART" id="SM00573">
    <property type="entry name" value="HSA"/>
    <property type="match status" value="1"/>
</dbReference>
<evidence type="ECO:0000256" key="5">
    <source>
        <dbReference type="ARBA" id="ARBA00022853"/>
    </source>
</evidence>
<feature type="region of interest" description="Disordered" evidence="16">
    <location>
        <begin position="410"/>
        <end position="451"/>
    </location>
</feature>
<evidence type="ECO:0000256" key="15">
    <source>
        <dbReference type="ARBA" id="ARBA00082479"/>
    </source>
</evidence>
<name>A0A7H9B0V5_ZYGMR</name>
<evidence type="ECO:0000313" key="19">
    <source>
        <dbReference type="EMBL" id="QLG72046.1"/>
    </source>
</evidence>
<dbReference type="SMART" id="SM00717">
    <property type="entry name" value="SANT"/>
    <property type="match status" value="1"/>
</dbReference>
<dbReference type="GO" id="GO:0035267">
    <property type="term" value="C:NuA4 histone acetyltransferase complex"/>
    <property type="evidence" value="ECO:0007669"/>
    <property type="project" value="TreeGrafter"/>
</dbReference>
<dbReference type="EMBL" id="CP058606">
    <property type="protein sequence ID" value="QLG72046.1"/>
    <property type="molecule type" value="Genomic_DNA"/>
</dbReference>
<keyword evidence="6" id="KW-0805">Transcription regulation</keyword>
<dbReference type="Proteomes" id="UP000509704">
    <property type="component" value="Chromosome 3"/>
</dbReference>
<organism evidence="19 20">
    <name type="scientific">Zygotorulaspora mrakii</name>
    <name type="common">Zygosaccharomyces mrakii</name>
    <dbReference type="NCBI Taxonomy" id="42260"/>
    <lineage>
        <taxon>Eukaryota</taxon>
        <taxon>Fungi</taxon>
        <taxon>Dikarya</taxon>
        <taxon>Ascomycota</taxon>
        <taxon>Saccharomycotina</taxon>
        <taxon>Saccharomycetes</taxon>
        <taxon>Saccharomycetales</taxon>
        <taxon>Saccharomycetaceae</taxon>
        <taxon>Zygotorulaspora</taxon>
    </lineage>
</organism>
<evidence type="ECO:0000256" key="12">
    <source>
        <dbReference type="ARBA" id="ARBA00029670"/>
    </source>
</evidence>
<protein>
    <recommendedName>
        <fullName evidence="3">Chromatin modification-related protein EAF1</fullName>
    </recommendedName>
    <alternativeName>
        <fullName evidence="14">Chromatin modification-related protein eaf1</fullName>
    </alternativeName>
    <alternativeName>
        <fullName evidence="13 15">ESA1-associated factor 1</fullName>
    </alternativeName>
    <alternativeName>
        <fullName evidence="12">Vacuolar import and degradation protein 21</fullName>
    </alternativeName>
</protein>
<keyword evidence="7" id="KW-0010">Activator</keyword>
<evidence type="ECO:0000256" key="7">
    <source>
        <dbReference type="ARBA" id="ARBA00023159"/>
    </source>
</evidence>
<dbReference type="RefSeq" id="XP_037143774.1">
    <property type="nucleotide sequence ID" value="XM_037287879.1"/>
</dbReference>
<dbReference type="Pfam" id="PF13921">
    <property type="entry name" value="Myb_DNA-bind_6"/>
    <property type="match status" value="1"/>
</dbReference>
<dbReference type="PANTHER" id="PTHR46459:SF1">
    <property type="entry name" value="E1A-BINDING PROTEIN P400"/>
    <property type="match status" value="1"/>
</dbReference>
<feature type="compositionally biased region" description="Basic and acidic residues" evidence="16">
    <location>
        <begin position="420"/>
        <end position="441"/>
    </location>
</feature>
<dbReference type="InterPro" id="IPR009057">
    <property type="entry name" value="Homeodomain-like_sf"/>
</dbReference>
<dbReference type="InterPro" id="IPR014012">
    <property type="entry name" value="HSA_dom"/>
</dbReference>
<feature type="compositionally biased region" description="Polar residues" evidence="16">
    <location>
        <begin position="886"/>
        <end position="938"/>
    </location>
</feature>
<dbReference type="PROSITE" id="PS51204">
    <property type="entry name" value="HSA"/>
    <property type="match status" value="1"/>
</dbReference>
<keyword evidence="4" id="KW-0227">DNA damage</keyword>
<keyword evidence="10" id="KW-0539">Nucleus</keyword>
<comment type="subcellular location">
    <subcellularLocation>
        <location evidence="1">Nucleus</location>
    </subcellularLocation>
</comment>
<keyword evidence="5" id="KW-0156">Chromatin regulator</keyword>
<keyword evidence="9" id="KW-0234">DNA repair</keyword>
<feature type="region of interest" description="Disordered" evidence="16">
    <location>
        <begin position="875"/>
        <end position="948"/>
    </location>
</feature>
<feature type="region of interest" description="Disordered" evidence="16">
    <location>
        <begin position="1"/>
        <end position="25"/>
    </location>
</feature>
<evidence type="ECO:0000256" key="11">
    <source>
        <dbReference type="ARBA" id="ARBA00025178"/>
    </source>
</evidence>
<dbReference type="SUPFAM" id="SSF46689">
    <property type="entry name" value="Homeodomain-like"/>
    <property type="match status" value="1"/>
</dbReference>
<dbReference type="Pfam" id="PF07529">
    <property type="entry name" value="HSA"/>
    <property type="match status" value="1"/>
</dbReference>
<evidence type="ECO:0000256" key="16">
    <source>
        <dbReference type="SAM" id="MobiDB-lite"/>
    </source>
</evidence>
<proteinExistence type="inferred from homology"/>